<keyword evidence="2" id="KW-1185">Reference proteome</keyword>
<dbReference type="GO" id="GO:0016829">
    <property type="term" value="F:lyase activity"/>
    <property type="evidence" value="ECO:0007669"/>
    <property type="project" value="UniProtKB-KW"/>
</dbReference>
<gene>
    <name evidence="1" type="ORF">NP596_14290</name>
</gene>
<evidence type="ECO:0000313" key="2">
    <source>
        <dbReference type="Proteomes" id="UP001524586"/>
    </source>
</evidence>
<evidence type="ECO:0000313" key="1">
    <source>
        <dbReference type="EMBL" id="MCQ8129629.1"/>
    </source>
</evidence>
<dbReference type="EMBL" id="JANIBK010000086">
    <property type="protein sequence ID" value="MCQ8129629.1"/>
    <property type="molecule type" value="Genomic_DNA"/>
</dbReference>
<sequence length="94" mass="10334">MSDDDNPNTIRSAIWREEAEADNPFAARAAYCRGYDVYGEMLGRARWAEMLYLLFMPEPPTPAQTELLESLALALANPGLRDPSVHAAMCGGVC</sequence>
<comment type="caution">
    <text evidence="1">The sequence shown here is derived from an EMBL/GenBank/DDBJ whole genome shotgun (WGS) entry which is preliminary data.</text>
</comment>
<organism evidence="1 2">
    <name type="scientific">Methylomonas rivi</name>
    <dbReference type="NCBI Taxonomy" id="2952226"/>
    <lineage>
        <taxon>Bacteria</taxon>
        <taxon>Pseudomonadati</taxon>
        <taxon>Pseudomonadota</taxon>
        <taxon>Gammaproteobacteria</taxon>
        <taxon>Methylococcales</taxon>
        <taxon>Methylococcaceae</taxon>
        <taxon>Methylomonas</taxon>
    </lineage>
</organism>
<dbReference type="Proteomes" id="UP001524586">
    <property type="component" value="Unassembled WGS sequence"/>
</dbReference>
<keyword evidence="1" id="KW-0456">Lyase</keyword>
<accession>A0ABT1U6Z1</accession>
<protein>
    <submittedName>
        <fullName evidence="1">Citryl-CoA lyase</fullName>
    </submittedName>
</protein>
<feature type="non-terminal residue" evidence="1">
    <location>
        <position position="94"/>
    </location>
</feature>
<reference evidence="1 2" key="1">
    <citation type="submission" date="2022-07" db="EMBL/GenBank/DDBJ databases">
        <title>Methylomonas rivi sp. nov., Methylomonas rosea sp. nov., Methylomonas aureus sp. nov. and Methylomonas subterranea sp. nov., four novel methanotrophs isolated from a freshwater creek and the deep terrestrial subsurface.</title>
        <authorList>
            <person name="Abin C."/>
            <person name="Sankaranarayanan K."/>
            <person name="Garner C."/>
            <person name="Sindelar R."/>
            <person name="Kotary K."/>
            <person name="Garner R."/>
            <person name="Barclay S."/>
            <person name="Lawson P."/>
            <person name="Krumholz L."/>
        </authorList>
    </citation>
    <scope>NUCLEOTIDE SEQUENCE [LARGE SCALE GENOMIC DNA]</scope>
    <source>
        <strain evidence="1 2">WSC-6</strain>
    </source>
</reference>
<name>A0ABT1U6Z1_9GAMM</name>
<proteinExistence type="predicted"/>